<feature type="compositionally biased region" description="Acidic residues" evidence="8">
    <location>
        <begin position="167"/>
        <end position="178"/>
    </location>
</feature>
<dbReference type="PANTHER" id="PTHR38697">
    <property type="entry name" value="NUCLEAR PORE COMPLEX PROTEIN SIMILAR TO S. CEREVISIAE NUP2 (EUROFUNG)"/>
    <property type="match status" value="1"/>
</dbReference>
<dbReference type="SMART" id="SM00160">
    <property type="entry name" value="RanBD"/>
    <property type="match status" value="1"/>
</dbReference>
<comment type="subcellular location">
    <subcellularLocation>
        <location evidence="1">Nucleus</location>
        <location evidence="1">Nuclear pore complex</location>
    </subcellularLocation>
</comment>
<feature type="region of interest" description="Disordered" evidence="8">
    <location>
        <begin position="323"/>
        <end position="627"/>
    </location>
</feature>
<dbReference type="Gene3D" id="2.30.29.30">
    <property type="entry name" value="Pleckstrin-homology domain (PH domain)/Phosphotyrosine-binding domain (PTB)"/>
    <property type="match status" value="1"/>
</dbReference>
<feature type="domain" description="RanBD1" evidence="9">
    <location>
        <begin position="614"/>
        <end position="740"/>
    </location>
</feature>
<evidence type="ECO:0000256" key="5">
    <source>
        <dbReference type="ARBA" id="ARBA00023010"/>
    </source>
</evidence>
<dbReference type="Pfam" id="PF00638">
    <property type="entry name" value="Ran_BP1"/>
    <property type="match status" value="1"/>
</dbReference>
<dbReference type="InterPro" id="IPR053074">
    <property type="entry name" value="NPC_Nucleoporin"/>
</dbReference>
<feature type="compositionally biased region" description="Basic and acidic residues" evidence="8">
    <location>
        <begin position="442"/>
        <end position="452"/>
    </location>
</feature>
<evidence type="ECO:0000256" key="8">
    <source>
        <dbReference type="SAM" id="MobiDB-lite"/>
    </source>
</evidence>
<keyword evidence="3" id="KW-0509">mRNA transport</keyword>
<feature type="compositionally biased region" description="Low complexity" evidence="8">
    <location>
        <begin position="544"/>
        <end position="556"/>
    </location>
</feature>
<dbReference type="Pfam" id="PF08911">
    <property type="entry name" value="NUP50"/>
    <property type="match status" value="1"/>
</dbReference>
<dbReference type="STRING" id="1789683.A0A1X7RAK6"/>
<dbReference type="GO" id="GO:0051028">
    <property type="term" value="P:mRNA transport"/>
    <property type="evidence" value="ECO:0007669"/>
    <property type="project" value="UniProtKB-KW"/>
</dbReference>
<keyword evidence="11" id="KW-1185">Reference proteome</keyword>
<feature type="compositionally biased region" description="Basic and acidic residues" evidence="8">
    <location>
        <begin position="1"/>
        <end position="15"/>
    </location>
</feature>
<dbReference type="SUPFAM" id="SSF50729">
    <property type="entry name" value="PH domain-like"/>
    <property type="match status" value="1"/>
</dbReference>
<feature type="region of interest" description="Disordered" evidence="8">
    <location>
        <begin position="157"/>
        <end position="192"/>
    </location>
</feature>
<dbReference type="InterPro" id="IPR000156">
    <property type="entry name" value="Ran_bind_dom"/>
</dbReference>
<sequence>MSKRLADDQITREAFEDNVSDDESSSQIPKTINASAEVMSKRKIAMPKKKMSFANKTNASVSEASFANAFNFAKKPVSNNNNEKGAKLKALNLQFSKKISESVSIDPFVNLSTLFGKYETYVNSINGVTSTSIANTVPIITEKPSIPEKHAVTLPSIGIQFNKKEPESEESSSSDEEVETKVEGPSFTISSNPIKSDSVFSFNKKKVEKPKDDSDSESDIEIKGPEFKISGTVKSDIFKFNGNVAASDSAKPTFSLSNNNAATASSKDSISETKEDKKALPSFNFGANVAPTSDEKTENTGAKLSFGFGADSTKKPANEAFTFGTNNVSTQPNGSNIFGNQTKKNDQTNTTNTTSFTFGSKPASIEDTKDSTNKPSFMFGSKPTSTENTETNTPSFSFGAKVSTTDTNEPAKENPTKPVFNFGVTPVTENSTKPSFTFGAKDSTDTKNDTDAAKPTFQFGAKNSEQTKLSFGPTASTEAETTITNENIKPKFDFSAKSTQPESVDDVLKSDSAIKAPSFSFGTSNTTTTPSFSFGKPAQPNPFAPSTSSTTTANNTVPSGGFKFSLPFEQNKTPEEKKTTDEPVQLTTETPKNTADDENSSSLKTGEGEKEGSDSVVSMQNGEEDETSIFSQRAKLMVFNSETKAYDSRGVGEMKVLQKKDEKSKARLLCRSDGMGNVLLNTNIVKSFQYVPLTADNENLVKTPVVDAEGKLITYIVKFKMKADGRAFMKAISDCQKDLD</sequence>
<dbReference type="InterPro" id="IPR011993">
    <property type="entry name" value="PH-like_dom_sf"/>
</dbReference>
<reference evidence="10 11" key="1">
    <citation type="submission" date="2017-04" db="EMBL/GenBank/DDBJ databases">
        <authorList>
            <person name="Afonso C.L."/>
            <person name="Miller P.J."/>
            <person name="Scott M.A."/>
            <person name="Spackman E."/>
            <person name="Goraichik I."/>
            <person name="Dimitrov K.M."/>
            <person name="Suarez D.L."/>
            <person name="Swayne D.E."/>
        </authorList>
    </citation>
    <scope>NUCLEOTIDE SEQUENCE [LARGE SCALE GENOMIC DNA]</scope>
</reference>
<feature type="compositionally biased region" description="Low complexity" evidence="8">
    <location>
        <begin position="383"/>
        <end position="395"/>
    </location>
</feature>
<evidence type="ECO:0000256" key="3">
    <source>
        <dbReference type="ARBA" id="ARBA00022816"/>
    </source>
</evidence>
<proteinExistence type="predicted"/>
<dbReference type="PROSITE" id="PS50196">
    <property type="entry name" value="RANBD1"/>
    <property type="match status" value="1"/>
</dbReference>
<organism evidence="10 11">
    <name type="scientific">Maudiozyma saulgeensis</name>
    <dbReference type="NCBI Taxonomy" id="1789683"/>
    <lineage>
        <taxon>Eukaryota</taxon>
        <taxon>Fungi</taxon>
        <taxon>Dikarya</taxon>
        <taxon>Ascomycota</taxon>
        <taxon>Saccharomycotina</taxon>
        <taxon>Saccharomycetes</taxon>
        <taxon>Saccharomycetales</taxon>
        <taxon>Saccharomycetaceae</taxon>
        <taxon>Maudiozyma</taxon>
    </lineage>
</organism>
<feature type="compositionally biased region" description="Polar residues" evidence="8">
    <location>
        <begin position="323"/>
        <end position="338"/>
    </location>
</feature>
<evidence type="ECO:0000313" key="10">
    <source>
        <dbReference type="EMBL" id="SMN22634.1"/>
    </source>
</evidence>
<feature type="compositionally biased region" description="Low complexity" evidence="8">
    <location>
        <begin position="339"/>
        <end position="360"/>
    </location>
</feature>
<evidence type="ECO:0000259" key="9">
    <source>
        <dbReference type="PROSITE" id="PS50196"/>
    </source>
</evidence>
<feature type="compositionally biased region" description="Low complexity" evidence="8">
    <location>
        <begin position="517"/>
        <end position="535"/>
    </location>
</feature>
<dbReference type="AlphaFoldDB" id="A0A1X7RAK6"/>
<evidence type="ECO:0000256" key="6">
    <source>
        <dbReference type="ARBA" id="ARBA00023132"/>
    </source>
</evidence>
<dbReference type="FunFam" id="2.30.29.30:FF:000623">
    <property type="entry name" value="Nucleoporin nup61"/>
    <property type="match status" value="1"/>
</dbReference>
<accession>A0A1X7RAK6</accession>
<dbReference type="PANTHER" id="PTHR38697:SF1">
    <property type="entry name" value="NUCLEAR PORE COMPLEX PROTEIN SIMILAR TO S. CEREVISIAE NUP2 (EUROFUNG)"/>
    <property type="match status" value="1"/>
</dbReference>
<keyword evidence="7" id="KW-0539">Nucleus</keyword>
<evidence type="ECO:0000256" key="1">
    <source>
        <dbReference type="ARBA" id="ARBA00004567"/>
    </source>
</evidence>
<evidence type="ECO:0000256" key="2">
    <source>
        <dbReference type="ARBA" id="ARBA00022448"/>
    </source>
</evidence>
<dbReference type="GO" id="GO:0015031">
    <property type="term" value="P:protein transport"/>
    <property type="evidence" value="ECO:0007669"/>
    <property type="project" value="UniProtKB-KW"/>
</dbReference>
<dbReference type="Proteomes" id="UP000196158">
    <property type="component" value="Unassembled WGS sequence"/>
</dbReference>
<name>A0A1X7RAK6_9SACH</name>
<keyword evidence="5" id="KW-0811">Translocation</keyword>
<dbReference type="InterPro" id="IPR015007">
    <property type="entry name" value="NUP2/50/61"/>
</dbReference>
<keyword evidence="4" id="KW-0653">Protein transport</keyword>
<evidence type="ECO:0000256" key="4">
    <source>
        <dbReference type="ARBA" id="ARBA00022927"/>
    </source>
</evidence>
<dbReference type="GO" id="GO:0005643">
    <property type="term" value="C:nuclear pore"/>
    <property type="evidence" value="ECO:0007669"/>
    <property type="project" value="UniProtKB-SubCell"/>
</dbReference>
<evidence type="ECO:0000313" key="11">
    <source>
        <dbReference type="Proteomes" id="UP000196158"/>
    </source>
</evidence>
<protein>
    <submittedName>
        <fullName evidence="10">Similar to Saccharomyces cerevisiae YLR335W NUP2 Nucleoporin involved in nucleocytoplasmic transport</fullName>
    </submittedName>
</protein>
<keyword evidence="2" id="KW-0813">Transport</keyword>
<evidence type="ECO:0000256" key="7">
    <source>
        <dbReference type="ARBA" id="ARBA00023242"/>
    </source>
</evidence>
<gene>
    <name evidence="10" type="ORF">KASA_0F00330G</name>
</gene>
<keyword evidence="6" id="KW-0906">Nuclear pore complex</keyword>
<dbReference type="EMBL" id="FXLY01000013">
    <property type="protein sequence ID" value="SMN22634.1"/>
    <property type="molecule type" value="Genomic_DNA"/>
</dbReference>
<dbReference type="OrthoDB" id="185618at2759"/>
<feature type="compositionally biased region" description="Basic and acidic residues" evidence="8">
    <location>
        <begin position="572"/>
        <end position="581"/>
    </location>
</feature>
<feature type="compositionally biased region" description="Low complexity" evidence="8">
    <location>
        <begin position="474"/>
        <end position="487"/>
    </location>
</feature>
<feature type="region of interest" description="Disordered" evidence="8">
    <location>
        <begin position="1"/>
        <end position="28"/>
    </location>
</feature>